<feature type="domain" description="Peptidase M12B" evidence="15">
    <location>
        <begin position="185"/>
        <end position="382"/>
    </location>
</feature>
<evidence type="ECO:0000256" key="5">
    <source>
        <dbReference type="ARBA" id="ARBA00023136"/>
    </source>
</evidence>
<evidence type="ECO:0000256" key="12">
    <source>
        <dbReference type="SAM" id="SignalP"/>
    </source>
</evidence>
<sequence length="774" mass="86191">MFLLVVLLTGVGGLYAGHNPHKTFVQTTVPEKISSVDTRRDPENNVTYIITVKGKPYFVHLKKQSFLSSASVVYSYDKDGTQHSQPLLPQMDCSYSGYITGFPHSVVTLMTCSGLRGVMRIENISYGIEPLEAVSGFMHMIYEENNDDTHVSLFGENDTFTWLNNTENQVRSSLHKTEFTKLFPRYIEMYIVVDKNLFDYMGSDVKTVTEKVIQLIGFVNTMLTQLKLTVVISAIELWSNTNKFATTGHPDDVLFRFLEWKHQHVDPKPHHISYLLVFEKHPTLIGATFPGYMCDKKYDAGVALYPMGLSLKSYAVIIVQLLGLNVGLIYDNTDTCYCSGDTCTMTPKAVYSGVLTDFSTCSLDNFKLFASHYGLHCLKNNPLDKPIYKQTNPKKMCGNSIREEGEECDCGTALNCTHVRCCDPTSCKKKGSVKCGSGECCTTNCQLKKANTLCRSSIDTECDFNEYCNGNEGDCVPDTYARDGSHCDSGEGYCFGGICRTFDRQCEALFGKGSKGAPFACFDEINSRGDRFGNCGRYHCEIQHALCGKLVCTWPHKTLISRENLSVIYTHVRDDICVAGAKTDGKIIRTTSFTTYLEPTDRDETFVEDGTICGPGMYCDKWVCRDVQHLLNSSCDPELHCGGNGICNNFQNCHCNKGFSPLECQLKKGEFGSIDDGHMTKGKNALRAGYATSSKHRFQLIFYIAIPVMMIAAAILIKQNTLRELYCRGGKEHESSVSEDRSSSIISSSIESNTPTDFESNTMTDDVPKPSEVA</sequence>
<evidence type="ECO:0000259" key="14">
    <source>
        <dbReference type="PROSITE" id="PS50214"/>
    </source>
</evidence>
<proteinExistence type="predicted"/>
<organism evidence="16 17">
    <name type="scientific">Heterocephalus glaber</name>
    <name type="common">Naked mole rat</name>
    <dbReference type="NCBI Taxonomy" id="10181"/>
    <lineage>
        <taxon>Eukaryota</taxon>
        <taxon>Metazoa</taxon>
        <taxon>Chordata</taxon>
        <taxon>Craniata</taxon>
        <taxon>Vertebrata</taxon>
        <taxon>Euteleostomi</taxon>
        <taxon>Mammalia</taxon>
        <taxon>Eutheria</taxon>
        <taxon>Euarchontoglires</taxon>
        <taxon>Glires</taxon>
        <taxon>Rodentia</taxon>
        <taxon>Hystricomorpha</taxon>
        <taxon>Bathyergidae</taxon>
        <taxon>Heterocephalus</taxon>
    </lineage>
</organism>
<feature type="chain" id="PRO_5043802972" evidence="12">
    <location>
        <begin position="17"/>
        <end position="774"/>
    </location>
</feature>
<dbReference type="CTD" id="8749"/>
<comment type="subcellular location">
    <subcellularLocation>
        <location evidence="1">Membrane</location>
        <topology evidence="1">Single-pass type I membrane protein</topology>
    </subcellularLocation>
</comment>
<evidence type="ECO:0000256" key="3">
    <source>
        <dbReference type="ARBA" id="ARBA00022692"/>
    </source>
</evidence>
<keyword evidence="16" id="KW-1185">Reference proteome</keyword>
<feature type="compositionally biased region" description="Polar residues" evidence="10">
    <location>
        <begin position="753"/>
        <end position="764"/>
    </location>
</feature>
<dbReference type="GO" id="GO:0008584">
    <property type="term" value="P:male gonad development"/>
    <property type="evidence" value="ECO:0007669"/>
    <property type="project" value="TreeGrafter"/>
</dbReference>
<dbReference type="Proteomes" id="UP000694906">
    <property type="component" value="Unplaced"/>
</dbReference>
<keyword evidence="17" id="KW-0482">Metalloprotease</keyword>
<evidence type="ECO:0000256" key="10">
    <source>
        <dbReference type="SAM" id="MobiDB-lite"/>
    </source>
</evidence>
<dbReference type="FunFam" id="4.10.70.10:FF:000003">
    <property type="entry name" value="Disintegrin and metalloproteinase domain-containing protein 17"/>
    <property type="match status" value="1"/>
</dbReference>
<keyword evidence="2 8" id="KW-0245">EGF-like domain</keyword>
<name>A0AAX6R244_HETGA</name>
<keyword evidence="6 8" id="KW-1015">Disulfide bond</keyword>
<dbReference type="Gene3D" id="3.40.390.10">
    <property type="entry name" value="Collagenase (Catalytic Domain)"/>
    <property type="match status" value="1"/>
</dbReference>
<evidence type="ECO:0000259" key="13">
    <source>
        <dbReference type="PROSITE" id="PS50026"/>
    </source>
</evidence>
<dbReference type="GeneID" id="101724467"/>
<feature type="disulfide bond" evidence="8">
    <location>
        <begin position="655"/>
        <end position="664"/>
    </location>
</feature>
<dbReference type="Pfam" id="PF01421">
    <property type="entry name" value="Reprolysin"/>
    <property type="match status" value="1"/>
</dbReference>
<keyword evidence="17" id="KW-0378">Hydrolase</keyword>
<dbReference type="Pfam" id="PF08516">
    <property type="entry name" value="ADAM_CR"/>
    <property type="match status" value="1"/>
</dbReference>
<dbReference type="SMART" id="SM00050">
    <property type="entry name" value="DISIN"/>
    <property type="match status" value="1"/>
</dbReference>
<reference evidence="17" key="1">
    <citation type="submission" date="2025-08" db="UniProtKB">
        <authorList>
            <consortium name="RefSeq"/>
        </authorList>
    </citation>
    <scope>IDENTIFICATION</scope>
</reference>
<dbReference type="PANTHER" id="PTHR11905:SF28">
    <property type="entry name" value="DISINTEGRIN AND METALLOPROTEINASE DOMAIN-CONTAINING PROTEIN 5"/>
    <property type="match status" value="1"/>
</dbReference>
<feature type="domain" description="Disintegrin" evidence="14">
    <location>
        <begin position="394"/>
        <end position="483"/>
    </location>
</feature>
<dbReference type="InterPro" id="IPR024079">
    <property type="entry name" value="MetalloPept_cat_dom_sf"/>
</dbReference>
<dbReference type="InterPro" id="IPR018358">
    <property type="entry name" value="Disintegrin_CS"/>
</dbReference>
<dbReference type="SUPFAM" id="SSF57552">
    <property type="entry name" value="Blood coagulation inhibitor (disintegrin)"/>
    <property type="match status" value="1"/>
</dbReference>
<keyword evidence="4 11" id="KW-1133">Transmembrane helix</keyword>
<keyword evidence="5 11" id="KW-0472">Membrane</keyword>
<dbReference type="GO" id="GO:0007339">
    <property type="term" value="P:binding of sperm to zona pellucida"/>
    <property type="evidence" value="ECO:0007669"/>
    <property type="project" value="TreeGrafter"/>
</dbReference>
<evidence type="ECO:0000313" key="17">
    <source>
        <dbReference type="RefSeq" id="XP_012931490.1"/>
    </source>
</evidence>
<dbReference type="PROSITE" id="PS50026">
    <property type="entry name" value="EGF_3"/>
    <property type="match status" value="1"/>
</dbReference>
<evidence type="ECO:0000256" key="9">
    <source>
        <dbReference type="PROSITE-ProRule" id="PRU00276"/>
    </source>
</evidence>
<dbReference type="InterPro" id="IPR002870">
    <property type="entry name" value="Peptidase_M12B_N"/>
</dbReference>
<feature type="signal peptide" evidence="12">
    <location>
        <begin position="1"/>
        <end position="16"/>
    </location>
</feature>
<gene>
    <name evidence="17" type="primary">Adam18</name>
</gene>
<protein>
    <submittedName>
        <fullName evidence="17">Disintegrin and metalloproteinase domain-containing protein 18 isoform X1</fullName>
    </submittedName>
</protein>
<evidence type="ECO:0000256" key="11">
    <source>
        <dbReference type="SAM" id="Phobius"/>
    </source>
</evidence>
<feature type="disulfide bond" evidence="9">
    <location>
        <begin position="338"/>
        <end position="343"/>
    </location>
</feature>
<feature type="compositionally biased region" description="Basic and acidic residues" evidence="10">
    <location>
        <begin position="733"/>
        <end position="742"/>
    </location>
</feature>
<evidence type="ECO:0000256" key="8">
    <source>
        <dbReference type="PROSITE-ProRule" id="PRU00076"/>
    </source>
</evidence>
<dbReference type="SMART" id="SM00608">
    <property type="entry name" value="ACR"/>
    <property type="match status" value="1"/>
</dbReference>
<dbReference type="GO" id="GO:0007155">
    <property type="term" value="P:cell adhesion"/>
    <property type="evidence" value="ECO:0007669"/>
    <property type="project" value="TreeGrafter"/>
</dbReference>
<dbReference type="Pfam" id="PF00200">
    <property type="entry name" value="Disintegrin"/>
    <property type="match status" value="1"/>
</dbReference>
<keyword evidence="17" id="KW-0645">Protease</keyword>
<dbReference type="GO" id="GO:0006508">
    <property type="term" value="P:proteolysis"/>
    <property type="evidence" value="ECO:0007669"/>
    <property type="project" value="InterPro"/>
</dbReference>
<dbReference type="PROSITE" id="PS50214">
    <property type="entry name" value="DISINTEGRIN_2"/>
    <property type="match status" value="1"/>
</dbReference>
<dbReference type="CDD" id="cd04269">
    <property type="entry name" value="ZnMc_adamalysin_II_like"/>
    <property type="match status" value="1"/>
</dbReference>
<dbReference type="Pfam" id="PF01562">
    <property type="entry name" value="Pep_M12B_propep"/>
    <property type="match status" value="1"/>
</dbReference>
<feature type="transmembrane region" description="Helical" evidence="11">
    <location>
        <begin position="700"/>
        <end position="717"/>
    </location>
</feature>
<dbReference type="InterPro" id="IPR000742">
    <property type="entry name" value="EGF"/>
</dbReference>
<accession>A0AAX6R244</accession>
<keyword evidence="3 11" id="KW-0812">Transmembrane</keyword>
<dbReference type="SUPFAM" id="SSF55486">
    <property type="entry name" value="Metalloproteases ('zincins'), catalytic domain"/>
    <property type="match status" value="1"/>
</dbReference>
<dbReference type="InterPro" id="IPR001762">
    <property type="entry name" value="Disintegrin_dom"/>
</dbReference>
<dbReference type="PANTHER" id="PTHR11905">
    <property type="entry name" value="ADAM A DISINTEGRIN AND METALLOPROTEASE DOMAIN"/>
    <property type="match status" value="1"/>
</dbReference>
<feature type="domain" description="EGF-like" evidence="13">
    <location>
        <begin position="631"/>
        <end position="665"/>
    </location>
</feature>
<feature type="compositionally biased region" description="Low complexity" evidence="10">
    <location>
        <begin position="743"/>
        <end position="752"/>
    </location>
</feature>
<evidence type="ECO:0000313" key="16">
    <source>
        <dbReference type="Proteomes" id="UP000694906"/>
    </source>
</evidence>
<dbReference type="AlphaFoldDB" id="A0AAX6R244"/>
<dbReference type="PROSITE" id="PS00427">
    <property type="entry name" value="DISINTEGRIN_1"/>
    <property type="match status" value="1"/>
</dbReference>
<dbReference type="GO" id="GO:0004222">
    <property type="term" value="F:metalloendopeptidase activity"/>
    <property type="evidence" value="ECO:0007669"/>
    <property type="project" value="InterPro"/>
</dbReference>
<feature type="region of interest" description="Disordered" evidence="10">
    <location>
        <begin position="733"/>
        <end position="774"/>
    </location>
</feature>
<evidence type="ECO:0000256" key="6">
    <source>
        <dbReference type="ARBA" id="ARBA00023157"/>
    </source>
</evidence>
<dbReference type="PROSITE" id="PS50215">
    <property type="entry name" value="ADAM_MEPRO"/>
    <property type="match status" value="1"/>
</dbReference>
<dbReference type="InterPro" id="IPR006586">
    <property type="entry name" value="ADAM_Cys-rich"/>
</dbReference>
<dbReference type="InterPro" id="IPR034027">
    <property type="entry name" value="Reprolysin_adamalysin"/>
</dbReference>
<dbReference type="Gene3D" id="4.10.70.10">
    <property type="entry name" value="Disintegrin domain"/>
    <property type="match status" value="1"/>
</dbReference>
<dbReference type="RefSeq" id="XP_012931490.1">
    <property type="nucleotide sequence ID" value="XM_013076036.2"/>
</dbReference>
<dbReference type="InterPro" id="IPR001590">
    <property type="entry name" value="Peptidase_M12B"/>
</dbReference>
<keyword evidence="12" id="KW-0732">Signal</keyword>
<evidence type="ECO:0000256" key="2">
    <source>
        <dbReference type="ARBA" id="ARBA00022536"/>
    </source>
</evidence>
<dbReference type="GO" id="GO:0005886">
    <property type="term" value="C:plasma membrane"/>
    <property type="evidence" value="ECO:0007669"/>
    <property type="project" value="TreeGrafter"/>
</dbReference>
<evidence type="ECO:0000256" key="1">
    <source>
        <dbReference type="ARBA" id="ARBA00004479"/>
    </source>
</evidence>
<evidence type="ECO:0000256" key="4">
    <source>
        <dbReference type="ARBA" id="ARBA00022989"/>
    </source>
</evidence>
<evidence type="ECO:0000256" key="7">
    <source>
        <dbReference type="ARBA" id="ARBA00038664"/>
    </source>
</evidence>
<comment type="caution">
    <text evidence="8">Lacks conserved residue(s) required for the propagation of feature annotation.</text>
</comment>
<comment type="subunit">
    <text evidence="7">Interacts with TEX101.</text>
</comment>
<dbReference type="PROSITE" id="PS01186">
    <property type="entry name" value="EGF_2"/>
    <property type="match status" value="1"/>
</dbReference>
<evidence type="ECO:0000259" key="15">
    <source>
        <dbReference type="PROSITE" id="PS50215"/>
    </source>
</evidence>
<dbReference type="InterPro" id="IPR036436">
    <property type="entry name" value="Disintegrin_dom_sf"/>
</dbReference>